<dbReference type="AlphaFoldDB" id="A0ABC7ZJK1"/>
<comment type="similarity">
    <text evidence="1 4">Belongs to the metallophosphoesterase superfamily. YfcE family.</text>
</comment>
<dbReference type="PANTHER" id="PTHR11124">
    <property type="entry name" value="VACUOLAR SORTING PROTEIN VPS29"/>
    <property type="match status" value="1"/>
</dbReference>
<dbReference type="KEGG" id="mgx:CM1_01225"/>
<dbReference type="SUPFAM" id="SSF56300">
    <property type="entry name" value="Metallo-dependent phosphatases"/>
    <property type="match status" value="1"/>
</dbReference>
<evidence type="ECO:0000313" key="7">
    <source>
        <dbReference type="Proteomes" id="UP000005254"/>
    </source>
</evidence>
<evidence type="ECO:0000313" key="6">
    <source>
        <dbReference type="EMBL" id="AFQ04025.1"/>
    </source>
</evidence>
<dbReference type="PROSITE" id="PS01269">
    <property type="entry name" value="UPF0025"/>
    <property type="match status" value="1"/>
</dbReference>
<dbReference type="Gene3D" id="3.60.21.10">
    <property type="match status" value="1"/>
</dbReference>
<reference evidence="6 7" key="1">
    <citation type="journal article" date="2012" name="J. Bacteriol.">
        <title>Draft Genome Sequences of Four Axenic Mycoplasma genitalium Strains Isolated from Denmark, Japan, and Australia.</title>
        <authorList>
            <person name="McGowin C.L."/>
            <person name="Ma L."/>
            <person name="Jensen J.S."/>
            <person name="Mancuso M.M."/>
            <person name="Hamasuna R."/>
            <person name="Adegboye D."/>
            <person name="Martin D.H."/>
        </authorList>
    </citation>
    <scope>NUCLEOTIDE SEQUENCE [LARGE SCALE GENOMIC DNA]</scope>
    <source>
        <strain evidence="6 7">M6320</strain>
    </source>
</reference>
<protein>
    <recommendedName>
        <fullName evidence="4">Phosphoesterase</fullName>
        <ecNumber evidence="4">3.1.4.-</ecNumber>
    </recommendedName>
</protein>
<evidence type="ECO:0000256" key="2">
    <source>
        <dbReference type="ARBA" id="ARBA00022723"/>
    </source>
</evidence>
<dbReference type="Proteomes" id="UP000005254">
    <property type="component" value="Chromosome"/>
</dbReference>
<name>A0ABC7ZJK1_MYCGT</name>
<dbReference type="Pfam" id="PF12850">
    <property type="entry name" value="Metallophos_2"/>
    <property type="match status" value="1"/>
</dbReference>
<dbReference type="InterPro" id="IPR000979">
    <property type="entry name" value="Phosphodiesterase_MJ0936/Vps29"/>
</dbReference>
<evidence type="ECO:0000256" key="3">
    <source>
        <dbReference type="ARBA" id="ARBA00022801"/>
    </source>
</evidence>
<dbReference type="EC" id="3.1.4.-" evidence="4"/>
<evidence type="ECO:0000256" key="4">
    <source>
        <dbReference type="RuleBase" id="RU362039"/>
    </source>
</evidence>
<proteinExistence type="inferred from homology"/>
<dbReference type="NCBIfam" id="TIGR00040">
    <property type="entry name" value="yfcE"/>
    <property type="match status" value="1"/>
</dbReference>
<dbReference type="EMBL" id="CP003772">
    <property type="protein sequence ID" value="AFQ04025.1"/>
    <property type="molecule type" value="Genomic_DNA"/>
</dbReference>
<keyword evidence="2 4" id="KW-0479">Metal-binding</keyword>
<keyword evidence="3" id="KW-0378">Hydrolase</keyword>
<evidence type="ECO:0000256" key="1">
    <source>
        <dbReference type="ARBA" id="ARBA00008950"/>
    </source>
</evidence>
<dbReference type="GO" id="GO:0016787">
    <property type="term" value="F:hydrolase activity"/>
    <property type="evidence" value="ECO:0007669"/>
    <property type="project" value="UniProtKB-UniRule"/>
</dbReference>
<gene>
    <name evidence="6" type="ORF">CM1_01225</name>
</gene>
<feature type="domain" description="Calcineurin-like phosphoesterase" evidence="5">
    <location>
        <begin position="7"/>
        <end position="149"/>
    </location>
</feature>
<dbReference type="InterPro" id="IPR020935">
    <property type="entry name" value="PdiEstase_YfcE_CS"/>
</dbReference>
<dbReference type="InterPro" id="IPR024654">
    <property type="entry name" value="Calcineurin-like_PHP_lpxH"/>
</dbReference>
<dbReference type="InterPro" id="IPR029052">
    <property type="entry name" value="Metallo-depent_PP-like"/>
</dbReference>
<sequence length="167" mass="19348">MQNKLIKVLVIADTHGQNQRWIELKNYHNPDVIIHAGDHMTTKQFMDQNATFWVAGNNDSIGNEIEIFQLGQINFVLMHGHQAPRDNLKKWYQLLVLKAQQYPCDVLIFGHSHIEYTNKINMIQLINPGSLQLPRNQTNTPSYCTFIVNKDELTDLTIHYYQASKVS</sequence>
<comment type="cofactor">
    <cofactor evidence="4">
        <name>a divalent metal cation</name>
        <dbReference type="ChEBI" id="CHEBI:60240"/>
    </cofactor>
</comment>
<accession>A0ABC7ZJK1</accession>
<organism evidence="6 7">
    <name type="scientific">Mycoplasmoides genitalium M6320</name>
    <dbReference type="NCBI Taxonomy" id="662945"/>
    <lineage>
        <taxon>Bacteria</taxon>
        <taxon>Bacillati</taxon>
        <taxon>Mycoplasmatota</taxon>
        <taxon>Mycoplasmoidales</taxon>
        <taxon>Mycoplasmoidaceae</taxon>
        <taxon>Mycoplasmoides</taxon>
    </lineage>
</organism>
<dbReference type="GO" id="GO:0046872">
    <property type="term" value="F:metal ion binding"/>
    <property type="evidence" value="ECO:0007669"/>
    <property type="project" value="UniProtKB-KW"/>
</dbReference>
<evidence type="ECO:0000259" key="5">
    <source>
        <dbReference type="Pfam" id="PF12850"/>
    </source>
</evidence>